<sequence>MRASREGAPDRTRHFGLSAGRCAYRILERTLARRCRRPLLPPTMTTTELIRQLRLSLGSSPQAEKLEDVLALVDQFVLECASSAEPEVLLFRLEDELQAVHRDVFHHEQFHQMELFLSVLYHLTPVLSPTSLISTWFELILRPALREPKLPNTAIAQAKDLVLTALKQRDDNYSEKQGEFRRRILDLYLLDAFNEGSGEDMLEWADLPQAQREKRNVWKSNLEDILVKFGMDEPQALLTQVFHCFASPSSRLQLLNLMDQFTCQPDFIESRAAVLASHPLMQSMLTSLLVDNSTTVFSIALKIVAKLICVFAVKECNQLKRMLPRLFAIYARLICWQERQPVDVEDGASSDDSEGTASGLHHHAVEGSRALDISPDFQWQRLEMIFDATAAPAPSPKRYFSILYYLYPCNLLSFLRRPAEYLVEKNEECPYSTDWEEALDEDQIKTKSEILLREHITHPLIIWRTATSELTEPEFFASYEVNQIISESMLLQNQNSRLVFEIHDIHDRSHDPSISEEPTNPEPPPNIILPETDKLSPDSIASATPRIGHPNLASPPSKIRISLQEMVNTSIALKTGLDYELTDPTPVWPYSFFPSNPMSSTASTEDDSTCVDSQKSSPERGGEVPSHIMEAMAGLQREVLLLRNELNFELWIKRENVKRIGRLFRTQILSRNAEAERQALHNKLREYKLQVSKLQRQSKEHEKQTILTKTKNQEWIDGQQKKIQDLREKKKKWTSETATLRLAEEQLRAHFAAQSALLAEAEKRVFELETAKKENTHKIDRLHDYEKRIEQLTALQKMWDADVEKYKAQSEVMRVMLSKYKKMEIRLDTLEKVNADMDEQARASRRQIQALDAQLAREKQAKRPRRTKSDDYAGYAQEVASLRDASKQLREKNGDLKDEIDELKAMVEVLRSQCVFPFFLSSVYRLSPSKKMSAESESFGFQAEISQLLDLIINTFYSNKEIFLRELISNGSDALDKVRYASLTDPSVLDTERDLYIRITPDKENKILSIRDTGIGMTKADMVNNLGTIAKSGTKGFMEALSSGADISMIGQFGVGFYSAYLVAERVQVISKHNDDEQYIWESAAGGTFTITPDTVNPPLGRGTDIRLYLKEDQTEYLEEKRIKDIVKKHSEFISYPIQLVVTKEVEKEVEDEEEAKEEDSNKPKIEEVDEEEEKKEKKTHKVKEQTQVNEELNKTKPIWTRNPQDITPEEYGAFYKSLTNDWEDHLAVKHFSVEGQLEFKAILYVPKRAPFDLFETKKKRNNIKLYVRRVFIMDDCEDLIPEYLNFVKGIVDSEDLPLNISRETLQQNKILKVIRKHIVKKCMDMFSEIAEDKDNFSKFYEAFGKNIKLGIHEDAQNRSKLAEFLRYFSTKSVDEPISLKDYITRMPEVQKSIYYLTGESLTAVKDSPFLEVLKKKGFEVLLLVDPIDEYAMTQLKEYEGHKLVSVSKEGLELEETEEEKKAREEEAKDYEELCKVIKDALGEKVEKVVVSNRIADSPCVLVTGQFGWSSNMERIMKAQALRDSSMSSYMASKKTLELNPTHPIIKELKRKVAEDKADKSVRDLTYLLFETALLTSGFSLEEPTSFAKRIHRMIALGLDVDEDEEPAAPSASTEAPPPLEGASTSAMEEID</sequence>
<reference evidence="10 11" key="1">
    <citation type="submission" date="2019-02" db="EMBL/GenBank/DDBJ databases">
        <title>Genome sequencing of the rare red list fungi Dentipellis fragilis.</title>
        <authorList>
            <person name="Buettner E."/>
            <person name="Kellner H."/>
        </authorList>
    </citation>
    <scope>NUCLEOTIDE SEQUENCE [LARGE SCALE GENOMIC DNA]</scope>
    <source>
        <strain evidence="10 11">DSM 105465</strain>
    </source>
</reference>
<dbReference type="InterPro" id="IPR001404">
    <property type="entry name" value="Hsp90_fam"/>
</dbReference>
<feature type="coiled-coil region" evidence="7">
    <location>
        <begin position="1447"/>
        <end position="1474"/>
    </location>
</feature>
<keyword evidence="11" id="KW-1185">Reference proteome</keyword>
<dbReference type="Pfam" id="PF00183">
    <property type="entry name" value="HSP90"/>
    <property type="match status" value="1"/>
</dbReference>
<protein>
    <recommendedName>
        <fullName evidence="9">Histidine kinase/HSP90-like ATPase domain-containing protein</fullName>
    </recommendedName>
</protein>
<dbReference type="Gene3D" id="3.30.565.10">
    <property type="entry name" value="Histidine kinase-like ATPase, C-terminal domain"/>
    <property type="match status" value="1"/>
</dbReference>
<organism evidence="10 11">
    <name type="scientific">Dentipellis fragilis</name>
    <dbReference type="NCBI Taxonomy" id="205917"/>
    <lineage>
        <taxon>Eukaryota</taxon>
        <taxon>Fungi</taxon>
        <taxon>Dikarya</taxon>
        <taxon>Basidiomycota</taxon>
        <taxon>Agaricomycotina</taxon>
        <taxon>Agaricomycetes</taxon>
        <taxon>Russulales</taxon>
        <taxon>Hericiaceae</taxon>
        <taxon>Dentipellis</taxon>
    </lineage>
</organism>
<evidence type="ECO:0000256" key="7">
    <source>
        <dbReference type="SAM" id="Coils"/>
    </source>
</evidence>
<dbReference type="SUPFAM" id="SSF110942">
    <property type="entry name" value="HSP90 C-terminal domain"/>
    <property type="match status" value="1"/>
</dbReference>
<feature type="region of interest" description="Disordered" evidence="8">
    <location>
        <begin position="598"/>
        <end position="624"/>
    </location>
</feature>
<dbReference type="SUPFAM" id="SSF54211">
    <property type="entry name" value="Ribosomal protein S5 domain 2-like"/>
    <property type="match status" value="1"/>
</dbReference>
<evidence type="ECO:0000256" key="8">
    <source>
        <dbReference type="SAM" id="MobiDB-lite"/>
    </source>
</evidence>
<dbReference type="Gene3D" id="3.40.50.11260">
    <property type="match status" value="1"/>
</dbReference>
<dbReference type="HAMAP" id="MF_00505">
    <property type="entry name" value="HSP90"/>
    <property type="match status" value="1"/>
</dbReference>
<feature type="coiled-coil region" evidence="7">
    <location>
        <begin position="820"/>
        <end position="913"/>
    </location>
</feature>
<gene>
    <name evidence="10" type="ORF">EVG20_g618</name>
</gene>
<dbReference type="NCBIfam" id="NF003555">
    <property type="entry name" value="PRK05218.1"/>
    <property type="match status" value="1"/>
</dbReference>
<evidence type="ECO:0000256" key="6">
    <source>
        <dbReference type="ARBA" id="ARBA00023186"/>
    </source>
</evidence>
<feature type="region of interest" description="Disordered" evidence="8">
    <location>
        <begin position="509"/>
        <end position="531"/>
    </location>
</feature>
<dbReference type="SUPFAM" id="SSF55874">
    <property type="entry name" value="ATPase domain of HSP90 chaperone/DNA topoisomerase II/histidine kinase"/>
    <property type="match status" value="1"/>
</dbReference>
<accession>A0A4Y9ZF01</accession>
<dbReference type="InterPro" id="IPR036890">
    <property type="entry name" value="HATPase_C_sf"/>
</dbReference>
<keyword evidence="5" id="KW-0067">ATP-binding</keyword>
<feature type="compositionally biased region" description="Polar residues" evidence="8">
    <location>
        <begin position="1623"/>
        <end position="1632"/>
    </location>
</feature>
<evidence type="ECO:0000313" key="10">
    <source>
        <dbReference type="EMBL" id="TFY72381.1"/>
    </source>
</evidence>
<evidence type="ECO:0000256" key="3">
    <source>
        <dbReference type="ARBA" id="ARBA00022490"/>
    </source>
</evidence>
<dbReference type="SMART" id="SM00387">
    <property type="entry name" value="HATPase_c"/>
    <property type="match status" value="1"/>
</dbReference>
<feature type="coiled-coil region" evidence="7">
    <location>
        <begin position="670"/>
        <end position="736"/>
    </location>
</feature>
<proteinExistence type="inferred from homology"/>
<evidence type="ECO:0000256" key="1">
    <source>
        <dbReference type="ARBA" id="ARBA00004496"/>
    </source>
</evidence>
<dbReference type="GO" id="GO:0005737">
    <property type="term" value="C:cytoplasm"/>
    <property type="evidence" value="ECO:0007669"/>
    <property type="project" value="UniProtKB-SubCell"/>
</dbReference>
<dbReference type="Gene3D" id="1.20.120.790">
    <property type="entry name" value="Heat shock protein 90, C-terminal domain"/>
    <property type="match status" value="1"/>
</dbReference>
<dbReference type="GO" id="GO:0005524">
    <property type="term" value="F:ATP binding"/>
    <property type="evidence" value="ECO:0007669"/>
    <property type="project" value="UniProtKB-KW"/>
</dbReference>
<dbReference type="InterPro" id="IPR003594">
    <property type="entry name" value="HATPase_dom"/>
</dbReference>
<comment type="similarity">
    <text evidence="2">Belongs to the heat shock protein 90 family.</text>
</comment>
<comment type="caution">
    <text evidence="10">The sequence shown here is derived from an EMBL/GenBank/DDBJ whole genome shotgun (WGS) entry which is preliminary data.</text>
</comment>
<dbReference type="EMBL" id="SEOQ01000016">
    <property type="protein sequence ID" value="TFY72381.1"/>
    <property type="molecule type" value="Genomic_DNA"/>
</dbReference>
<dbReference type="OrthoDB" id="28737at2759"/>
<dbReference type="Gene3D" id="3.30.230.80">
    <property type="match status" value="1"/>
</dbReference>
<dbReference type="Proteomes" id="UP000298327">
    <property type="component" value="Unassembled WGS sequence"/>
</dbReference>
<dbReference type="CDD" id="cd16927">
    <property type="entry name" value="HATPase_Hsp90-like"/>
    <property type="match status" value="1"/>
</dbReference>
<dbReference type="GO" id="GO:0140662">
    <property type="term" value="F:ATP-dependent protein folding chaperone"/>
    <property type="evidence" value="ECO:0007669"/>
    <property type="project" value="InterPro"/>
</dbReference>
<evidence type="ECO:0000256" key="2">
    <source>
        <dbReference type="ARBA" id="ARBA00008239"/>
    </source>
</evidence>
<keyword evidence="7" id="KW-0175">Coiled coil</keyword>
<name>A0A4Y9ZF01_9AGAM</name>
<dbReference type="PRINTS" id="PR00775">
    <property type="entry name" value="HEATSHOCK90"/>
</dbReference>
<dbReference type="InterPro" id="IPR020575">
    <property type="entry name" value="Hsp90_N"/>
</dbReference>
<dbReference type="FunFam" id="3.40.50.11260:FF:000001">
    <property type="entry name" value="Heat shock protein 90 alpha"/>
    <property type="match status" value="1"/>
</dbReference>
<feature type="region of interest" description="Disordered" evidence="8">
    <location>
        <begin position="1602"/>
        <end position="1632"/>
    </location>
</feature>
<dbReference type="InterPro" id="IPR037196">
    <property type="entry name" value="HSP90_C"/>
</dbReference>
<evidence type="ECO:0000259" key="9">
    <source>
        <dbReference type="SMART" id="SM00387"/>
    </source>
</evidence>
<evidence type="ECO:0000256" key="5">
    <source>
        <dbReference type="ARBA" id="ARBA00022840"/>
    </source>
</evidence>
<dbReference type="STRING" id="205917.A0A4Y9ZF01"/>
<dbReference type="Pfam" id="PF13589">
    <property type="entry name" value="HATPase_c_3"/>
    <property type="match status" value="1"/>
</dbReference>
<comment type="subcellular location">
    <subcellularLocation>
        <location evidence="1">Cytoplasm</location>
    </subcellularLocation>
</comment>
<evidence type="ECO:0000256" key="4">
    <source>
        <dbReference type="ARBA" id="ARBA00022741"/>
    </source>
</evidence>
<dbReference type="GO" id="GO:0016887">
    <property type="term" value="F:ATP hydrolysis activity"/>
    <property type="evidence" value="ECO:0007669"/>
    <property type="project" value="InterPro"/>
</dbReference>
<dbReference type="GO" id="GO:0051082">
    <property type="term" value="F:unfolded protein binding"/>
    <property type="evidence" value="ECO:0007669"/>
    <property type="project" value="InterPro"/>
</dbReference>
<dbReference type="PROSITE" id="PS00298">
    <property type="entry name" value="HSP90"/>
    <property type="match status" value="1"/>
</dbReference>
<dbReference type="PANTHER" id="PTHR11528">
    <property type="entry name" value="HEAT SHOCK PROTEIN 90 FAMILY MEMBER"/>
    <property type="match status" value="1"/>
</dbReference>
<dbReference type="InterPro" id="IPR019805">
    <property type="entry name" value="Heat_shock_protein_90_CS"/>
</dbReference>
<keyword evidence="3" id="KW-0963">Cytoplasm</keyword>
<dbReference type="FunFam" id="3.30.565.10:FF:000001">
    <property type="entry name" value="Heat shock protein HSP 90-alpha"/>
    <property type="match status" value="1"/>
</dbReference>
<keyword evidence="6" id="KW-0143">Chaperone</keyword>
<dbReference type="InterPro" id="IPR020568">
    <property type="entry name" value="Ribosomal_Su5_D2-typ_SF"/>
</dbReference>
<dbReference type="FunFam" id="1.20.120.790:FF:000001">
    <property type="entry name" value="Heat shock protein 90 alpha"/>
    <property type="match status" value="1"/>
</dbReference>
<evidence type="ECO:0000313" key="11">
    <source>
        <dbReference type="Proteomes" id="UP000298327"/>
    </source>
</evidence>
<keyword evidence="4" id="KW-0547">Nucleotide-binding</keyword>
<dbReference type="FunFam" id="3.30.230.80:FF:000001">
    <property type="entry name" value="Heat shock protein 90 alpha"/>
    <property type="match status" value="1"/>
</dbReference>
<feature type="domain" description="Histidine kinase/HSP90-like ATPase" evidence="9">
    <location>
        <begin position="959"/>
        <end position="1097"/>
    </location>
</feature>
<feature type="region of interest" description="Disordered" evidence="8">
    <location>
        <begin position="1150"/>
        <end position="1188"/>
    </location>
</feature>